<accession>A0ABP0XEM5</accession>
<feature type="region of interest" description="Disordered" evidence="1">
    <location>
        <begin position="25"/>
        <end position="59"/>
    </location>
</feature>
<sequence>MVQESGSSLEHTSCFDTAMASVESETGTQYAVTSASGAPSSGSREASRKVNKEVSVLQNPEGEAPVLHSCVLRLRVEDRLLAEDVRESLESSKDRFVANQLASQVEDLFISTSPRPAPPSPLGTNTSSANHSSLVWQTRMLNRTWNLPSAAPFHLTKNSATSILQH</sequence>
<dbReference type="Proteomes" id="UP001497444">
    <property type="component" value="Chromosome 8"/>
</dbReference>
<proteinExistence type="predicted"/>
<keyword evidence="3" id="KW-1185">Reference proteome</keyword>
<evidence type="ECO:0000313" key="3">
    <source>
        <dbReference type="Proteomes" id="UP001497444"/>
    </source>
</evidence>
<organism evidence="2 3">
    <name type="scientific">Sphagnum jensenii</name>
    <dbReference type="NCBI Taxonomy" id="128206"/>
    <lineage>
        <taxon>Eukaryota</taxon>
        <taxon>Viridiplantae</taxon>
        <taxon>Streptophyta</taxon>
        <taxon>Embryophyta</taxon>
        <taxon>Bryophyta</taxon>
        <taxon>Sphagnophytina</taxon>
        <taxon>Sphagnopsida</taxon>
        <taxon>Sphagnales</taxon>
        <taxon>Sphagnaceae</taxon>
        <taxon>Sphagnum</taxon>
    </lineage>
</organism>
<name>A0ABP0XEM5_9BRYO</name>
<feature type="compositionally biased region" description="Polar residues" evidence="1">
    <location>
        <begin position="25"/>
        <end position="44"/>
    </location>
</feature>
<evidence type="ECO:0000256" key="1">
    <source>
        <dbReference type="SAM" id="MobiDB-lite"/>
    </source>
</evidence>
<gene>
    <name evidence="2" type="ORF">CSSPJE1EN1_LOCUS23045</name>
</gene>
<reference evidence="2" key="1">
    <citation type="submission" date="2024-02" db="EMBL/GenBank/DDBJ databases">
        <authorList>
            <consortium name="ELIXIR-Norway"/>
            <consortium name="Elixir Norway"/>
        </authorList>
    </citation>
    <scope>NUCLEOTIDE SEQUENCE</scope>
</reference>
<protein>
    <submittedName>
        <fullName evidence="2">Uncharacterized protein</fullName>
    </submittedName>
</protein>
<dbReference type="EMBL" id="OZ020103">
    <property type="protein sequence ID" value="CAK9277567.1"/>
    <property type="molecule type" value="Genomic_DNA"/>
</dbReference>
<evidence type="ECO:0000313" key="2">
    <source>
        <dbReference type="EMBL" id="CAK9277567.1"/>
    </source>
</evidence>